<dbReference type="InParanoid" id="A0A3Q0FN18"/>
<evidence type="ECO:0000313" key="5">
    <source>
        <dbReference type="Proteomes" id="UP000189705"/>
    </source>
</evidence>
<dbReference type="GeneID" id="102374113"/>
<dbReference type="NCBIfam" id="NF001664">
    <property type="entry name" value="PRK00431.1-6"/>
    <property type="match status" value="1"/>
</dbReference>
<reference evidence="6" key="1">
    <citation type="submission" date="2025-08" db="UniProtKB">
        <authorList>
            <consortium name="RefSeq"/>
        </authorList>
    </citation>
    <scope>IDENTIFICATION</scope>
</reference>
<dbReference type="SUPFAM" id="SSF52949">
    <property type="entry name" value="Macro domain-like"/>
    <property type="match status" value="1"/>
</dbReference>
<dbReference type="Proteomes" id="UP000189705">
    <property type="component" value="Unplaced"/>
</dbReference>
<keyword evidence="1" id="KW-0378">Hydrolase</keyword>
<dbReference type="SMART" id="SM00506">
    <property type="entry name" value="A1pp"/>
    <property type="match status" value="1"/>
</dbReference>
<accession>A0A3Q0FN18</accession>
<protein>
    <submittedName>
        <fullName evidence="6">O-acetyl-ADP-ribose deacetylase MACROD1 isoform X1</fullName>
    </submittedName>
</protein>
<evidence type="ECO:0000256" key="1">
    <source>
        <dbReference type="ARBA" id="ARBA00022801"/>
    </source>
</evidence>
<evidence type="ECO:0000259" key="4">
    <source>
        <dbReference type="PROSITE" id="PS51154"/>
    </source>
</evidence>
<evidence type="ECO:0000313" key="6">
    <source>
        <dbReference type="RefSeq" id="XP_025049046.1"/>
    </source>
</evidence>
<dbReference type="Gene3D" id="3.40.220.10">
    <property type="entry name" value="Leucine Aminopeptidase, subunit E, domain 1"/>
    <property type="match status" value="1"/>
</dbReference>
<dbReference type="AlphaFoldDB" id="A0A3Q0FN18"/>
<dbReference type="GO" id="GO:0140291">
    <property type="term" value="P:peptidyl-glutamate ADP-deribosylation"/>
    <property type="evidence" value="ECO:0007669"/>
    <property type="project" value="TreeGrafter"/>
</dbReference>
<dbReference type="RefSeq" id="XP_025049046.1">
    <property type="nucleotide sequence ID" value="XM_025193261.1"/>
</dbReference>
<comment type="similarity">
    <text evidence="3">Belongs to the MacroD-type family. MacroD1/2-like subfamily.</text>
</comment>
<sequence>MAAKVDLTTSTDWKEAKKYLSGLSQKQRREHYFTKDFLPLKSIDTWKKMAKNVRVKQPEGAKFPKDAALNEKISLLRHDITKLEVDAIVNAANSTLLGGGGVDGCIHRAAGELLKEECRSLSGCETGEAKITCGYRLPALWVIHTVGPVCQGPPGPTQEAALRSCYSNSLHVAQDAQLHSVAFPCISTGVFGYPSEAAAEVALGTLREWLQEHKDKVERLVLCVFLEKDEAIYKDKLPLYFPVGDSVDAAALD</sequence>
<dbReference type="FunFam" id="3.40.220.10:FF:000003">
    <property type="entry name" value="O-acetyl-ADP-ribose deacetylase MACROD2"/>
    <property type="match status" value="1"/>
</dbReference>
<organism evidence="5 6">
    <name type="scientific">Alligator sinensis</name>
    <name type="common">Chinese alligator</name>
    <dbReference type="NCBI Taxonomy" id="38654"/>
    <lineage>
        <taxon>Eukaryota</taxon>
        <taxon>Metazoa</taxon>
        <taxon>Chordata</taxon>
        <taxon>Craniata</taxon>
        <taxon>Vertebrata</taxon>
        <taxon>Euteleostomi</taxon>
        <taxon>Archelosauria</taxon>
        <taxon>Archosauria</taxon>
        <taxon>Crocodylia</taxon>
        <taxon>Alligatoridae</taxon>
        <taxon>Alligatorinae</taxon>
        <taxon>Alligator</taxon>
    </lineage>
</organism>
<gene>
    <name evidence="6" type="primary">MACROD1</name>
</gene>
<keyword evidence="5" id="KW-1185">Reference proteome</keyword>
<dbReference type="CDD" id="cd02908">
    <property type="entry name" value="Macro_OAADPr_deacetylase"/>
    <property type="match status" value="1"/>
</dbReference>
<dbReference type="GO" id="GO:0005654">
    <property type="term" value="C:nucleoplasm"/>
    <property type="evidence" value="ECO:0007669"/>
    <property type="project" value="TreeGrafter"/>
</dbReference>
<dbReference type="InterPro" id="IPR002589">
    <property type="entry name" value="Macro_dom"/>
</dbReference>
<dbReference type="CTD" id="28992"/>
<dbReference type="PANTHER" id="PTHR11106:SF93">
    <property type="entry name" value="ADP-RIBOSE GLYCOHYDROLASE MACROD1"/>
    <property type="match status" value="1"/>
</dbReference>
<dbReference type="PANTHER" id="PTHR11106">
    <property type="entry name" value="GANGLIOSIDE INDUCED DIFFERENTIATION ASSOCIATED PROTEIN 2-RELATED"/>
    <property type="match status" value="1"/>
</dbReference>
<dbReference type="STRING" id="38654.A0A3Q0FN18"/>
<dbReference type="Pfam" id="PF01661">
    <property type="entry name" value="Macro"/>
    <property type="match status" value="1"/>
</dbReference>
<comment type="catalytic activity">
    <reaction evidence="2">
        <text>alpha-NAD(+) + H2O = ADP-D-ribose + nicotinamide + H(+)</text>
        <dbReference type="Rhea" id="RHEA:68792"/>
        <dbReference type="ChEBI" id="CHEBI:15377"/>
        <dbReference type="ChEBI" id="CHEBI:15378"/>
        <dbReference type="ChEBI" id="CHEBI:17154"/>
        <dbReference type="ChEBI" id="CHEBI:57967"/>
        <dbReference type="ChEBI" id="CHEBI:77017"/>
    </reaction>
</comment>
<evidence type="ECO:0000256" key="3">
    <source>
        <dbReference type="ARBA" id="ARBA00093460"/>
    </source>
</evidence>
<name>A0A3Q0FN18_ALLSI</name>
<proteinExistence type="inferred from homology"/>
<dbReference type="InterPro" id="IPR043472">
    <property type="entry name" value="Macro_dom-like"/>
</dbReference>
<evidence type="ECO:0000256" key="2">
    <source>
        <dbReference type="ARBA" id="ARBA00049015"/>
    </source>
</evidence>
<dbReference type="GO" id="GO:0042278">
    <property type="term" value="P:purine nucleoside metabolic process"/>
    <property type="evidence" value="ECO:0007669"/>
    <property type="project" value="TreeGrafter"/>
</dbReference>
<dbReference type="KEGG" id="asn:102374113"/>
<dbReference type="PROSITE" id="PS51154">
    <property type="entry name" value="MACRO"/>
    <property type="match status" value="1"/>
</dbReference>
<dbReference type="GO" id="GO:0006974">
    <property type="term" value="P:DNA damage response"/>
    <property type="evidence" value="ECO:0007669"/>
    <property type="project" value="TreeGrafter"/>
</dbReference>
<dbReference type="GO" id="GO:0140293">
    <property type="term" value="F:ADP-ribosylglutamate hydrolase activity"/>
    <property type="evidence" value="ECO:0007669"/>
    <property type="project" value="TreeGrafter"/>
</dbReference>
<feature type="domain" description="Macro" evidence="4">
    <location>
        <begin position="60"/>
        <end position="241"/>
    </location>
</feature>